<proteinExistence type="predicted"/>
<gene>
    <name evidence="1" type="ORF">ACFFGG_11575</name>
</gene>
<dbReference type="Pfam" id="PF13876">
    <property type="entry name" value="Phage_gp49_66"/>
    <property type="match status" value="1"/>
</dbReference>
<evidence type="ECO:0000313" key="2">
    <source>
        <dbReference type="Proteomes" id="UP001589834"/>
    </source>
</evidence>
<dbReference type="RefSeq" id="WP_377483225.1">
    <property type="nucleotide sequence ID" value="NZ_JBHLTN010000021.1"/>
</dbReference>
<accession>A0ABV6PUG8</accession>
<dbReference type="EMBL" id="JBHLTN010000021">
    <property type="protein sequence ID" value="MFC0593199.1"/>
    <property type="molecule type" value="Genomic_DNA"/>
</dbReference>
<keyword evidence="2" id="KW-1185">Reference proteome</keyword>
<protein>
    <submittedName>
        <fullName evidence="1">Gp49 family protein</fullName>
    </submittedName>
</protein>
<sequence>MNDAPRVTNEQIDNLIVSEKYHRFPGTTVTVCCLTLRNGFNTIGESACVTASAFDEEIGRRIARANAREKIWALEGYLLRQMLHSASPTTY</sequence>
<organism evidence="1 2">
    <name type="scientific">Ottowia pentelensis</name>
    <dbReference type="NCBI Taxonomy" id="511108"/>
    <lineage>
        <taxon>Bacteria</taxon>
        <taxon>Pseudomonadati</taxon>
        <taxon>Pseudomonadota</taxon>
        <taxon>Betaproteobacteria</taxon>
        <taxon>Burkholderiales</taxon>
        <taxon>Comamonadaceae</taxon>
        <taxon>Ottowia</taxon>
    </lineage>
</organism>
<dbReference type="InterPro" id="IPR025915">
    <property type="entry name" value="Phage_gp49_66"/>
</dbReference>
<dbReference type="Proteomes" id="UP001589834">
    <property type="component" value="Unassembled WGS sequence"/>
</dbReference>
<name>A0ABV6PUG8_9BURK</name>
<comment type="caution">
    <text evidence="1">The sequence shown here is derived from an EMBL/GenBank/DDBJ whole genome shotgun (WGS) entry which is preliminary data.</text>
</comment>
<evidence type="ECO:0000313" key="1">
    <source>
        <dbReference type="EMBL" id="MFC0593199.1"/>
    </source>
</evidence>
<reference evidence="1 2" key="1">
    <citation type="submission" date="2024-09" db="EMBL/GenBank/DDBJ databases">
        <authorList>
            <person name="Sun Q."/>
            <person name="Mori K."/>
        </authorList>
    </citation>
    <scope>NUCLEOTIDE SEQUENCE [LARGE SCALE GENOMIC DNA]</scope>
    <source>
        <strain evidence="1 2">NCAIM B.02336</strain>
    </source>
</reference>